<keyword evidence="13" id="KW-1185">Reference proteome</keyword>
<dbReference type="OrthoDB" id="9778595at2"/>
<comment type="catalytic activity">
    <reaction evidence="10">
        <text>L-threonyl-[protein] + FAD = FMN-L-threonyl-[protein] + AMP + H(+)</text>
        <dbReference type="Rhea" id="RHEA:36847"/>
        <dbReference type="Rhea" id="RHEA-COMP:11060"/>
        <dbReference type="Rhea" id="RHEA-COMP:11061"/>
        <dbReference type="ChEBI" id="CHEBI:15378"/>
        <dbReference type="ChEBI" id="CHEBI:30013"/>
        <dbReference type="ChEBI" id="CHEBI:57692"/>
        <dbReference type="ChEBI" id="CHEBI:74257"/>
        <dbReference type="ChEBI" id="CHEBI:456215"/>
        <dbReference type="EC" id="2.7.1.180"/>
    </reaction>
</comment>
<name>A0A1W1ZGX6_9RHOB</name>
<reference evidence="12 13" key="1">
    <citation type="submission" date="2017-04" db="EMBL/GenBank/DDBJ databases">
        <authorList>
            <person name="Afonso C.L."/>
            <person name="Miller P.J."/>
            <person name="Scott M.A."/>
            <person name="Spackman E."/>
            <person name="Goraichik I."/>
            <person name="Dimitrov K.M."/>
            <person name="Suarez D.L."/>
            <person name="Swayne D.E."/>
        </authorList>
    </citation>
    <scope>NUCLEOTIDE SEQUENCE [LARGE SCALE GENOMIC DNA]</scope>
    <source>
        <strain evidence="12 13">CGMCC 1.12644</strain>
    </source>
</reference>
<evidence type="ECO:0000256" key="11">
    <source>
        <dbReference type="SAM" id="SignalP"/>
    </source>
</evidence>
<dbReference type="InterPro" id="IPR024932">
    <property type="entry name" value="ApbE"/>
</dbReference>
<evidence type="ECO:0000256" key="8">
    <source>
        <dbReference type="ARBA" id="ARBA00022842"/>
    </source>
</evidence>
<dbReference type="PANTHER" id="PTHR30040:SF2">
    <property type="entry name" value="FAD:PROTEIN FMN TRANSFERASE"/>
    <property type="match status" value="1"/>
</dbReference>
<sequence>MKRRRFLTLSAAFACAPGLAKASSWQGRALGAEVSVTLHGPSALTGPALAEIPASLEKIEALFSLYRPSSALSLLNARGWLDMPPAFQQLVAQCDDAHRLSNTLFDPTIQPLWQADAQGLDLGPARALVGWDRVTKTGNRLRLAPGQMLTFNGIAQGFATDLIRTGLAKRGATQALINIGEFAALGGPWRLAISDPAHGPVATRALHGTAIATSSPGAMLLATGSHILSPDGRPALWSTISVEDHSATRADALSTAAVFMTRDQLGTLKRSAKLTRITALDDSGDLLTL</sequence>
<keyword evidence="8" id="KW-0460">Magnesium</keyword>
<dbReference type="GO" id="GO:0016740">
    <property type="term" value="F:transferase activity"/>
    <property type="evidence" value="ECO:0007669"/>
    <property type="project" value="UniProtKB-KW"/>
</dbReference>
<dbReference type="Gene3D" id="3.10.520.10">
    <property type="entry name" value="ApbE-like domains"/>
    <property type="match status" value="1"/>
</dbReference>
<dbReference type="AlphaFoldDB" id="A0A1W1ZGX6"/>
<dbReference type="SUPFAM" id="SSF143631">
    <property type="entry name" value="ApbE-like"/>
    <property type="match status" value="1"/>
</dbReference>
<keyword evidence="5" id="KW-0808">Transferase</keyword>
<dbReference type="Proteomes" id="UP000192330">
    <property type="component" value="Unassembled WGS sequence"/>
</dbReference>
<evidence type="ECO:0000313" key="12">
    <source>
        <dbReference type="EMBL" id="SMC47288.1"/>
    </source>
</evidence>
<proteinExistence type="predicted"/>
<accession>A0A1W1ZGX6</accession>
<dbReference type="PANTHER" id="PTHR30040">
    <property type="entry name" value="THIAMINE BIOSYNTHESIS LIPOPROTEIN APBE"/>
    <property type="match status" value="1"/>
</dbReference>
<evidence type="ECO:0000256" key="4">
    <source>
        <dbReference type="ARBA" id="ARBA00022630"/>
    </source>
</evidence>
<organism evidence="12 13">
    <name type="scientific">Primorskyibacter flagellatus</name>
    <dbReference type="NCBI Taxonomy" id="1387277"/>
    <lineage>
        <taxon>Bacteria</taxon>
        <taxon>Pseudomonadati</taxon>
        <taxon>Pseudomonadota</taxon>
        <taxon>Alphaproteobacteria</taxon>
        <taxon>Rhodobacterales</taxon>
        <taxon>Roseobacteraceae</taxon>
        <taxon>Primorskyibacter</taxon>
    </lineage>
</organism>
<dbReference type="RefSeq" id="WP_084350243.1">
    <property type="nucleotide sequence ID" value="NZ_FWYD01000001.1"/>
</dbReference>
<feature type="signal peptide" evidence="11">
    <location>
        <begin position="1"/>
        <end position="22"/>
    </location>
</feature>
<comment type="cofactor">
    <cofactor evidence="1">
        <name>Mg(2+)</name>
        <dbReference type="ChEBI" id="CHEBI:18420"/>
    </cofactor>
</comment>
<evidence type="ECO:0000256" key="9">
    <source>
        <dbReference type="ARBA" id="ARBA00031306"/>
    </source>
</evidence>
<dbReference type="EC" id="2.7.1.180" evidence="2"/>
<dbReference type="Pfam" id="PF02424">
    <property type="entry name" value="ApbE"/>
    <property type="match status" value="1"/>
</dbReference>
<evidence type="ECO:0000256" key="3">
    <source>
        <dbReference type="ARBA" id="ARBA00016337"/>
    </source>
</evidence>
<dbReference type="GO" id="GO:0046872">
    <property type="term" value="F:metal ion binding"/>
    <property type="evidence" value="ECO:0007669"/>
    <property type="project" value="UniProtKB-KW"/>
</dbReference>
<dbReference type="EMBL" id="FWYD01000001">
    <property type="protein sequence ID" value="SMC47288.1"/>
    <property type="molecule type" value="Genomic_DNA"/>
</dbReference>
<evidence type="ECO:0000256" key="5">
    <source>
        <dbReference type="ARBA" id="ARBA00022679"/>
    </source>
</evidence>
<evidence type="ECO:0000256" key="2">
    <source>
        <dbReference type="ARBA" id="ARBA00011955"/>
    </source>
</evidence>
<dbReference type="STRING" id="1387277.SAMN06295998_101544"/>
<evidence type="ECO:0000256" key="6">
    <source>
        <dbReference type="ARBA" id="ARBA00022723"/>
    </source>
</evidence>
<evidence type="ECO:0000256" key="10">
    <source>
        <dbReference type="ARBA" id="ARBA00048540"/>
    </source>
</evidence>
<evidence type="ECO:0000313" key="13">
    <source>
        <dbReference type="Proteomes" id="UP000192330"/>
    </source>
</evidence>
<evidence type="ECO:0000256" key="1">
    <source>
        <dbReference type="ARBA" id="ARBA00001946"/>
    </source>
</evidence>
<keyword evidence="12" id="KW-0449">Lipoprotein</keyword>
<gene>
    <name evidence="12" type="ORF">SAMN06295998_101544</name>
</gene>
<dbReference type="InterPro" id="IPR003374">
    <property type="entry name" value="ApbE-like_sf"/>
</dbReference>
<evidence type="ECO:0000256" key="7">
    <source>
        <dbReference type="ARBA" id="ARBA00022827"/>
    </source>
</evidence>
<feature type="chain" id="PRO_5039922944" description="FAD:protein FMN transferase" evidence="11">
    <location>
        <begin position="23"/>
        <end position="289"/>
    </location>
</feature>
<keyword evidence="4" id="KW-0285">Flavoprotein</keyword>
<keyword evidence="11" id="KW-0732">Signal</keyword>
<keyword evidence="7" id="KW-0274">FAD</keyword>
<protein>
    <recommendedName>
        <fullName evidence="3">FAD:protein FMN transferase</fullName>
        <ecNumber evidence="2">2.7.1.180</ecNumber>
    </recommendedName>
    <alternativeName>
        <fullName evidence="9">Flavin transferase</fullName>
    </alternativeName>
</protein>
<keyword evidence="6" id="KW-0479">Metal-binding</keyword>